<sequence length="350" mass="36350">MRAVVLTGFGGPERLEYRTDVPDPVPGPGEVRIRVGAAGLNNTDIWTREGAYGSPDDPGSSAGWRREPLAFPRIQGADVAGTIDRVGPDVPGSRVGERVLVDPMLYSGGERELVDTEYLGSERDGGFAELVTVPAGNAHRVDSPLSDTELATFPTAYATAMRMLNRAAVTKGETVVVTGASGGVGSALIQLATARGADVIAVVGAAKRDRALDLGAIAAVPRDADDLAGRLRDAAAGRPIAVVADVVAGPSFSPLIRALAPLGRYVVAGAIAGPIVEADLRTVYLRQLSLIGSSFGTHDDFARLLAHIENGDLRPLLAGAYPLRELAAAQEAFTAKGFFGKLVVTPGEQP</sequence>
<dbReference type="SMART" id="SM00829">
    <property type="entry name" value="PKS_ER"/>
    <property type="match status" value="1"/>
</dbReference>
<comment type="caution">
    <text evidence="3">The sequence shown here is derived from an EMBL/GenBank/DDBJ whole genome shotgun (WGS) entry which is preliminary data.</text>
</comment>
<evidence type="ECO:0000313" key="3">
    <source>
        <dbReference type="EMBL" id="MFC3998964.1"/>
    </source>
</evidence>
<dbReference type="EMBL" id="JBHSBH010000015">
    <property type="protein sequence ID" value="MFC3998964.1"/>
    <property type="molecule type" value="Genomic_DNA"/>
</dbReference>
<dbReference type="InterPro" id="IPR036291">
    <property type="entry name" value="NAD(P)-bd_dom_sf"/>
</dbReference>
<dbReference type="InterPro" id="IPR013154">
    <property type="entry name" value="ADH-like_N"/>
</dbReference>
<dbReference type="Pfam" id="PF08240">
    <property type="entry name" value="ADH_N"/>
    <property type="match status" value="1"/>
</dbReference>
<dbReference type="CDD" id="cd08274">
    <property type="entry name" value="MDR9"/>
    <property type="match status" value="1"/>
</dbReference>
<feature type="domain" description="Enoyl reductase (ER)" evidence="2">
    <location>
        <begin position="10"/>
        <end position="344"/>
    </location>
</feature>
<dbReference type="PANTHER" id="PTHR44154:SF1">
    <property type="entry name" value="QUINONE OXIDOREDUCTASE"/>
    <property type="match status" value="1"/>
</dbReference>
<reference evidence="4" key="1">
    <citation type="journal article" date="2019" name="Int. J. Syst. Evol. Microbiol.">
        <title>The Global Catalogue of Microorganisms (GCM) 10K type strain sequencing project: providing services to taxonomists for standard genome sequencing and annotation.</title>
        <authorList>
            <consortium name="The Broad Institute Genomics Platform"/>
            <consortium name="The Broad Institute Genome Sequencing Center for Infectious Disease"/>
            <person name="Wu L."/>
            <person name="Ma J."/>
        </authorList>
    </citation>
    <scope>NUCLEOTIDE SEQUENCE [LARGE SCALE GENOMIC DNA]</scope>
    <source>
        <strain evidence="4">TBRC 1826</strain>
    </source>
</reference>
<dbReference type="Proteomes" id="UP001595847">
    <property type="component" value="Unassembled WGS sequence"/>
</dbReference>
<keyword evidence="1" id="KW-0521">NADP</keyword>
<dbReference type="Gene3D" id="3.90.180.10">
    <property type="entry name" value="Medium-chain alcohol dehydrogenases, catalytic domain"/>
    <property type="match status" value="1"/>
</dbReference>
<proteinExistence type="predicted"/>
<dbReference type="SUPFAM" id="SSF51735">
    <property type="entry name" value="NAD(P)-binding Rossmann-fold domains"/>
    <property type="match status" value="1"/>
</dbReference>
<dbReference type="RefSeq" id="WP_378537145.1">
    <property type="nucleotide sequence ID" value="NZ_JBHSBH010000015.1"/>
</dbReference>
<gene>
    <name evidence="3" type="ORF">ACFOVU_23790</name>
</gene>
<dbReference type="Pfam" id="PF00107">
    <property type="entry name" value="ADH_zinc_N"/>
    <property type="match status" value="1"/>
</dbReference>
<dbReference type="InterPro" id="IPR020843">
    <property type="entry name" value="ER"/>
</dbReference>
<dbReference type="InterPro" id="IPR051603">
    <property type="entry name" value="Zinc-ADH_QOR/CCCR"/>
</dbReference>
<dbReference type="SUPFAM" id="SSF50129">
    <property type="entry name" value="GroES-like"/>
    <property type="match status" value="1"/>
</dbReference>
<evidence type="ECO:0000256" key="1">
    <source>
        <dbReference type="ARBA" id="ARBA00022857"/>
    </source>
</evidence>
<keyword evidence="4" id="KW-1185">Reference proteome</keyword>
<protein>
    <submittedName>
        <fullName evidence="3">Alcohol dehydrogenase family protein</fullName>
    </submittedName>
</protein>
<dbReference type="PANTHER" id="PTHR44154">
    <property type="entry name" value="QUINONE OXIDOREDUCTASE"/>
    <property type="match status" value="1"/>
</dbReference>
<evidence type="ECO:0000313" key="4">
    <source>
        <dbReference type="Proteomes" id="UP001595847"/>
    </source>
</evidence>
<dbReference type="Gene3D" id="3.40.50.720">
    <property type="entry name" value="NAD(P)-binding Rossmann-like Domain"/>
    <property type="match status" value="1"/>
</dbReference>
<evidence type="ECO:0000259" key="2">
    <source>
        <dbReference type="SMART" id="SM00829"/>
    </source>
</evidence>
<dbReference type="InterPro" id="IPR013149">
    <property type="entry name" value="ADH-like_C"/>
</dbReference>
<name>A0ABV8FS37_9ACTN</name>
<dbReference type="InterPro" id="IPR011032">
    <property type="entry name" value="GroES-like_sf"/>
</dbReference>
<accession>A0ABV8FS37</accession>
<organism evidence="3 4">
    <name type="scientific">Nocardiopsis sediminis</name>
    <dbReference type="NCBI Taxonomy" id="1778267"/>
    <lineage>
        <taxon>Bacteria</taxon>
        <taxon>Bacillati</taxon>
        <taxon>Actinomycetota</taxon>
        <taxon>Actinomycetes</taxon>
        <taxon>Streptosporangiales</taxon>
        <taxon>Nocardiopsidaceae</taxon>
        <taxon>Nocardiopsis</taxon>
    </lineage>
</organism>